<dbReference type="EC" id="3.1.21.7" evidence="6"/>
<keyword evidence="2 6" id="KW-0963">Cytoplasm</keyword>
<dbReference type="AlphaFoldDB" id="A0A918STB3"/>
<comment type="caution">
    <text evidence="6">Lacks conserved residue(s) required for the propagation of feature annotation.</text>
</comment>
<dbReference type="EMBL" id="BMYD01000001">
    <property type="protein sequence ID" value="GHA69446.1"/>
    <property type="molecule type" value="Genomic_DNA"/>
</dbReference>
<keyword evidence="6" id="KW-0234">DNA repair</keyword>
<comment type="similarity">
    <text evidence="6">Belongs to the endonuclease V family.</text>
</comment>
<sequence>MVINATWPRAGLAGWDGTEGGARALQCTLAGEVELGDGFRPTLTTVGGFSARTAGDGRRVRAAAVLMDLQTLQPLHVDVREVEAPLPYVRELLGFRALPALLESLDALPYRPEVAFVEGHGIAHPRRCGLASHFGLATGVPTIGVARDRLAGSAPEPGPTPCDATRLREGDQQVGWSVRTCRDARPVFVSPGHRVSLKSALELTLRSLQAQRLPRPVDLAHELAHEPGGTGPRRWHPGARSGPSLHT</sequence>
<proteinExistence type="inferred from homology"/>
<evidence type="ECO:0000256" key="6">
    <source>
        <dbReference type="HAMAP-Rule" id="MF_00801"/>
    </source>
</evidence>
<dbReference type="PANTHER" id="PTHR28511">
    <property type="entry name" value="ENDONUCLEASE V"/>
    <property type="match status" value="1"/>
</dbReference>
<dbReference type="GO" id="GO:0005737">
    <property type="term" value="C:cytoplasm"/>
    <property type="evidence" value="ECO:0007669"/>
    <property type="project" value="UniProtKB-SubCell"/>
</dbReference>
<keyword evidence="9" id="KW-1185">Reference proteome</keyword>
<comment type="catalytic activity">
    <reaction evidence="6">
        <text>Endonucleolytic cleavage at apurinic or apyrimidinic sites to products with a 5'-phosphate.</text>
        <dbReference type="EC" id="3.1.21.7"/>
    </reaction>
</comment>
<dbReference type="GO" id="GO:0016891">
    <property type="term" value="F:RNA endonuclease activity producing 5'-phosphomonoesters, hydrolytic mechanism"/>
    <property type="evidence" value="ECO:0007669"/>
    <property type="project" value="TreeGrafter"/>
</dbReference>
<evidence type="ECO:0000256" key="2">
    <source>
        <dbReference type="ARBA" id="ARBA00022490"/>
    </source>
</evidence>
<evidence type="ECO:0000313" key="9">
    <source>
        <dbReference type="Proteomes" id="UP000646426"/>
    </source>
</evidence>
<comment type="caution">
    <text evidence="8">The sequence shown here is derived from an EMBL/GenBank/DDBJ whole genome shotgun (WGS) entry which is preliminary data.</text>
</comment>
<keyword evidence="4 6" id="KW-0255">Endonuclease</keyword>
<dbReference type="CDD" id="cd06559">
    <property type="entry name" value="Endonuclease_V"/>
    <property type="match status" value="1"/>
</dbReference>
<dbReference type="GO" id="GO:0003727">
    <property type="term" value="F:single-stranded RNA binding"/>
    <property type="evidence" value="ECO:0007669"/>
    <property type="project" value="TreeGrafter"/>
</dbReference>
<dbReference type="Gene3D" id="3.30.2170.10">
    <property type="entry name" value="archaeoglobus fulgidus dsm 4304 superfamily"/>
    <property type="match status" value="1"/>
</dbReference>
<dbReference type="PANTHER" id="PTHR28511:SF1">
    <property type="entry name" value="ENDONUCLEASE V"/>
    <property type="match status" value="1"/>
</dbReference>
<protein>
    <recommendedName>
        <fullName evidence="6">Endonuclease V</fullName>
        <ecNumber evidence="6">3.1.21.7</ecNumber>
    </recommendedName>
    <alternativeName>
        <fullName evidence="6">Deoxyinosine 3'endonuclease</fullName>
    </alternativeName>
    <alternativeName>
        <fullName evidence="6">Deoxyribonuclease V</fullName>
        <shortName evidence="6">DNase V</shortName>
    </alternativeName>
</protein>
<evidence type="ECO:0000313" key="8">
    <source>
        <dbReference type="EMBL" id="GHA69446.1"/>
    </source>
</evidence>
<evidence type="ECO:0000256" key="4">
    <source>
        <dbReference type="ARBA" id="ARBA00022759"/>
    </source>
</evidence>
<dbReference type="InterPro" id="IPR007581">
    <property type="entry name" value="Endonuclease-V"/>
</dbReference>
<evidence type="ECO:0000256" key="1">
    <source>
        <dbReference type="ARBA" id="ARBA00004496"/>
    </source>
</evidence>
<dbReference type="Proteomes" id="UP000646426">
    <property type="component" value="Unassembled WGS sequence"/>
</dbReference>
<reference evidence="8" key="1">
    <citation type="journal article" date="2014" name="Int. J. Syst. Evol. Microbiol.">
        <title>Complete genome sequence of Corynebacterium casei LMG S-19264T (=DSM 44701T), isolated from a smear-ripened cheese.</title>
        <authorList>
            <consortium name="US DOE Joint Genome Institute (JGI-PGF)"/>
            <person name="Walter F."/>
            <person name="Albersmeier A."/>
            <person name="Kalinowski J."/>
            <person name="Ruckert C."/>
        </authorList>
    </citation>
    <scope>NUCLEOTIDE SEQUENCE</scope>
    <source>
        <strain evidence="8">KCTC 23077</strain>
    </source>
</reference>
<dbReference type="GO" id="GO:0043737">
    <property type="term" value="F:deoxyribonuclease V activity"/>
    <property type="evidence" value="ECO:0007669"/>
    <property type="project" value="UniProtKB-UniRule"/>
</dbReference>
<feature type="site" description="Interaction with target DNA" evidence="6">
    <location>
        <position position="88"/>
    </location>
</feature>
<keyword evidence="5 6" id="KW-0378">Hydrolase</keyword>
<comment type="subcellular location">
    <subcellularLocation>
        <location evidence="1 6">Cytoplasm</location>
    </subcellularLocation>
</comment>
<keyword evidence="3 6" id="KW-0540">Nuclease</keyword>
<organism evidence="8 9">
    <name type="scientific">Cognatilysobacter bugurensis</name>
    <dbReference type="NCBI Taxonomy" id="543356"/>
    <lineage>
        <taxon>Bacteria</taxon>
        <taxon>Pseudomonadati</taxon>
        <taxon>Pseudomonadota</taxon>
        <taxon>Gammaproteobacteria</taxon>
        <taxon>Lysobacterales</taxon>
        <taxon>Lysobacteraceae</taxon>
        <taxon>Cognatilysobacter</taxon>
    </lineage>
</organism>
<accession>A0A918STB3</accession>
<evidence type="ECO:0000256" key="5">
    <source>
        <dbReference type="ARBA" id="ARBA00022801"/>
    </source>
</evidence>
<dbReference type="Pfam" id="PF04493">
    <property type="entry name" value="Endonuclease_5"/>
    <property type="match status" value="1"/>
</dbReference>
<gene>
    <name evidence="6 8" type="primary">nfi</name>
    <name evidence="8" type="ORF">GCM10007067_01730</name>
</gene>
<dbReference type="HAMAP" id="MF_00801">
    <property type="entry name" value="Endonuclease_5"/>
    <property type="match status" value="1"/>
</dbReference>
<feature type="region of interest" description="Disordered" evidence="7">
    <location>
        <begin position="223"/>
        <end position="247"/>
    </location>
</feature>
<evidence type="ECO:0000256" key="3">
    <source>
        <dbReference type="ARBA" id="ARBA00022722"/>
    </source>
</evidence>
<keyword evidence="6" id="KW-0227">DNA damage</keyword>
<dbReference type="GO" id="GO:0006281">
    <property type="term" value="P:DNA repair"/>
    <property type="evidence" value="ECO:0007669"/>
    <property type="project" value="UniProtKB-UniRule"/>
</dbReference>
<evidence type="ECO:0000256" key="7">
    <source>
        <dbReference type="SAM" id="MobiDB-lite"/>
    </source>
</evidence>
<name>A0A918STB3_9GAMM</name>
<reference evidence="8" key="2">
    <citation type="submission" date="2020-09" db="EMBL/GenBank/DDBJ databases">
        <authorList>
            <person name="Sun Q."/>
            <person name="Kim S."/>
        </authorList>
    </citation>
    <scope>NUCLEOTIDE SEQUENCE</scope>
    <source>
        <strain evidence="8">KCTC 23077</strain>
    </source>
</reference>
<comment type="function">
    <text evidence="6">DNA repair enzyme involved in the repair of deaminated bases. Selectively cleaves double-stranded DNA at the second phosphodiester bond 3' to a deoxyinosine leaving behind the intact lesion on the nicked DNA.</text>
</comment>